<reference evidence="2" key="1">
    <citation type="submission" date="2014-09" db="EMBL/GenBank/DDBJ databases">
        <authorList>
            <person name="Magalhaes I.L.F."/>
            <person name="Oliveira U."/>
            <person name="Santos F.R."/>
            <person name="Vidigal T.H.D.A."/>
            <person name="Brescovit A.D."/>
            <person name="Santos A.J."/>
        </authorList>
    </citation>
    <scope>NUCLEOTIDE SEQUENCE</scope>
    <source>
        <tissue evidence="2">Shoot tissue taken approximately 20 cm above the soil surface</tissue>
    </source>
</reference>
<sequence>MEDLVHLVTRWIMSTGNPRDEITTLVKVGQPLQRTSKSDRSAMLTDKSNLVTSS</sequence>
<accession>A0A0A9ELP2</accession>
<proteinExistence type="predicted"/>
<dbReference type="EMBL" id="GBRH01196874">
    <property type="protein sequence ID" value="JAE01022.1"/>
    <property type="molecule type" value="Transcribed_RNA"/>
</dbReference>
<dbReference type="AlphaFoldDB" id="A0A0A9ELP2"/>
<reference evidence="2" key="2">
    <citation type="journal article" date="2015" name="Data Brief">
        <title>Shoot transcriptome of the giant reed, Arundo donax.</title>
        <authorList>
            <person name="Barrero R.A."/>
            <person name="Guerrero F.D."/>
            <person name="Moolhuijzen P."/>
            <person name="Goolsby J.A."/>
            <person name="Tidwell J."/>
            <person name="Bellgard S.E."/>
            <person name="Bellgard M.I."/>
        </authorList>
    </citation>
    <scope>NUCLEOTIDE SEQUENCE</scope>
    <source>
        <tissue evidence="2">Shoot tissue taken approximately 20 cm above the soil surface</tissue>
    </source>
</reference>
<evidence type="ECO:0000256" key="1">
    <source>
        <dbReference type="SAM" id="MobiDB-lite"/>
    </source>
</evidence>
<protein>
    <submittedName>
        <fullName evidence="2">Uncharacterized protein</fullName>
    </submittedName>
</protein>
<name>A0A0A9ELP2_ARUDO</name>
<feature type="region of interest" description="Disordered" evidence="1">
    <location>
        <begin position="33"/>
        <end position="54"/>
    </location>
</feature>
<evidence type="ECO:0000313" key="2">
    <source>
        <dbReference type="EMBL" id="JAE01022.1"/>
    </source>
</evidence>
<organism evidence="2">
    <name type="scientific">Arundo donax</name>
    <name type="common">Giant reed</name>
    <name type="synonym">Donax arundinaceus</name>
    <dbReference type="NCBI Taxonomy" id="35708"/>
    <lineage>
        <taxon>Eukaryota</taxon>
        <taxon>Viridiplantae</taxon>
        <taxon>Streptophyta</taxon>
        <taxon>Embryophyta</taxon>
        <taxon>Tracheophyta</taxon>
        <taxon>Spermatophyta</taxon>
        <taxon>Magnoliopsida</taxon>
        <taxon>Liliopsida</taxon>
        <taxon>Poales</taxon>
        <taxon>Poaceae</taxon>
        <taxon>PACMAD clade</taxon>
        <taxon>Arundinoideae</taxon>
        <taxon>Arundineae</taxon>
        <taxon>Arundo</taxon>
    </lineage>
</organism>